<gene>
    <name evidence="1" type="ORF">FN961_02195</name>
</gene>
<proteinExistence type="predicted"/>
<keyword evidence="2" id="KW-1185">Reference proteome</keyword>
<evidence type="ECO:0000313" key="2">
    <source>
        <dbReference type="Proteomes" id="UP000318126"/>
    </source>
</evidence>
<dbReference type="OrthoDB" id="5826670at2"/>
<evidence type="ECO:0000313" key="1">
    <source>
        <dbReference type="EMBL" id="TRY15816.1"/>
    </source>
</evidence>
<protein>
    <submittedName>
        <fullName evidence="1">DUF2913 family protein</fullName>
    </submittedName>
</protein>
<accession>A0A553JTN2</accession>
<dbReference type="EMBL" id="VKGK01000002">
    <property type="protein sequence ID" value="TRY15816.1"/>
    <property type="molecule type" value="Genomic_DNA"/>
</dbReference>
<reference evidence="2" key="1">
    <citation type="submission" date="2019-07" db="EMBL/GenBank/DDBJ databases">
        <title>Shewanella sp. YLB-08 draft genomic sequence.</title>
        <authorList>
            <person name="Yu L."/>
        </authorList>
    </citation>
    <scope>NUCLEOTIDE SEQUENCE [LARGE SCALE GENOMIC DNA]</scope>
    <source>
        <strain evidence="2">JCM 20706</strain>
    </source>
</reference>
<dbReference type="Pfam" id="PF11140">
    <property type="entry name" value="DUF2913"/>
    <property type="match status" value="1"/>
</dbReference>
<dbReference type="Proteomes" id="UP000318126">
    <property type="component" value="Unassembled WGS sequence"/>
</dbReference>
<comment type="caution">
    <text evidence="1">The sequence shown here is derived from an EMBL/GenBank/DDBJ whole genome shotgun (WGS) entry which is preliminary data.</text>
</comment>
<organism evidence="1 2">
    <name type="scientific">Shewanella hanedai</name>
    <name type="common">Alteromonas hanedai</name>
    <dbReference type="NCBI Taxonomy" id="25"/>
    <lineage>
        <taxon>Bacteria</taxon>
        <taxon>Pseudomonadati</taxon>
        <taxon>Pseudomonadota</taxon>
        <taxon>Gammaproteobacteria</taxon>
        <taxon>Alteromonadales</taxon>
        <taxon>Shewanellaceae</taxon>
        <taxon>Shewanella</taxon>
    </lineage>
</organism>
<sequence>MNTRDIFCDVIDNCLLHLYLTTAETSRFTPKIRRNEILVRYLKPMIKVKRYQASKKEIRRLLALARTESCDLEAKLIELRNLSLRHDKNATDAKRLFNLLSIIESGLGFPSRFLSSPSETQRVPNMIYMLQEHVENGFIESGEQVAPVSLFLESDHVTKLIDLINDTGLFLAKMEQHNLVTKQGHIVLHRPK</sequence>
<name>A0A553JTN2_SHEHA</name>
<dbReference type="AlphaFoldDB" id="A0A553JTN2"/>
<dbReference type="RefSeq" id="WP_143562913.1">
    <property type="nucleotide sequence ID" value="NZ_BMPL01000002.1"/>
</dbReference>
<dbReference type="InterPro" id="IPR021316">
    <property type="entry name" value="DUF2913"/>
</dbReference>